<reference evidence="3 5" key="1">
    <citation type="submission" date="2019-02" db="EMBL/GenBank/DDBJ databases">
        <title>Use of ANI for Rapid Identification of Enteric Bacteria.</title>
        <authorList>
            <person name="Pruckler J."/>
            <person name="Lane C."/>
            <person name="Aubert R."/>
        </authorList>
    </citation>
    <scope>NUCLEOTIDE SEQUENCE [LARGE SCALE GENOMIC DNA]</scope>
    <source>
        <strain evidence="3 5">2014D-0083</strain>
    </source>
</reference>
<dbReference type="Proteomes" id="UP000293421">
    <property type="component" value="Chromosome"/>
</dbReference>
<dbReference type="InterPro" id="IPR053147">
    <property type="entry name" value="Hsp_HslJ-like"/>
</dbReference>
<feature type="signal peptide" evidence="1">
    <location>
        <begin position="1"/>
        <end position="20"/>
    </location>
</feature>
<dbReference type="AlphaFoldDB" id="A0AAE5YH46"/>
<dbReference type="PANTHER" id="PTHR35535">
    <property type="entry name" value="HEAT SHOCK PROTEIN HSLJ"/>
    <property type="match status" value="1"/>
</dbReference>
<dbReference type="Gene3D" id="2.40.128.270">
    <property type="match status" value="1"/>
</dbReference>
<sequence>MKKTYLLGVAALIFSACSVATLSVNELQNKEFTITHFETNGKTYTLPKNAQANISFDNKDKRVFGIAACNRFFGTYTEDGNTIKIDNNLASTKMLCDNESMNFEDNFLRNFSGEFKIQSNGNESIVLDNKKMKIYLK</sequence>
<feature type="domain" description="DUF306" evidence="2">
    <location>
        <begin position="26"/>
        <end position="132"/>
    </location>
</feature>
<keyword evidence="1" id="KW-0732">Signal</keyword>
<evidence type="ECO:0000313" key="6">
    <source>
        <dbReference type="Proteomes" id="UP000321325"/>
    </source>
</evidence>
<dbReference type="GeneID" id="66287190"/>
<dbReference type="EMBL" id="VRMB01000024">
    <property type="protein sequence ID" value="TXK68846.1"/>
    <property type="molecule type" value="Genomic_DNA"/>
</dbReference>
<reference evidence="4 6" key="2">
    <citation type="submission" date="2019-08" db="EMBL/GenBank/DDBJ databases">
        <title>Rapid identification of Enteric Bacteria from Whole Genome Sequences (WGS) using Average Nucleotide Identity (ANI).</title>
        <authorList>
            <person name="Lane C."/>
        </authorList>
    </citation>
    <scope>NUCLEOTIDE SEQUENCE [LARGE SCALE GENOMIC DNA]</scope>
    <source>
        <strain evidence="4 6">2010D-8464</strain>
    </source>
</reference>
<dbReference type="PANTHER" id="PTHR35535:SF1">
    <property type="entry name" value="HEAT SHOCK PROTEIN HSLJ"/>
    <property type="match status" value="1"/>
</dbReference>
<evidence type="ECO:0000259" key="2">
    <source>
        <dbReference type="Pfam" id="PF03724"/>
    </source>
</evidence>
<dbReference type="InterPro" id="IPR038670">
    <property type="entry name" value="HslJ-like_sf"/>
</dbReference>
<keyword evidence="6" id="KW-1185">Reference proteome</keyword>
<evidence type="ECO:0000256" key="1">
    <source>
        <dbReference type="SAM" id="SignalP"/>
    </source>
</evidence>
<feature type="chain" id="PRO_5042129987" evidence="1">
    <location>
        <begin position="21"/>
        <end position="137"/>
    </location>
</feature>
<evidence type="ECO:0000313" key="5">
    <source>
        <dbReference type="Proteomes" id="UP000293421"/>
    </source>
</evidence>
<accession>A0AAE5YH46</accession>
<dbReference type="InterPro" id="IPR005184">
    <property type="entry name" value="DUF306_Meta_HslJ"/>
</dbReference>
<evidence type="ECO:0000313" key="3">
    <source>
        <dbReference type="EMBL" id="QBL13814.1"/>
    </source>
</evidence>
<organism evidence="3 5">
    <name type="scientific">Campylobacter volucris</name>
    <dbReference type="NCBI Taxonomy" id="1031542"/>
    <lineage>
        <taxon>Bacteria</taxon>
        <taxon>Pseudomonadati</taxon>
        <taxon>Campylobacterota</taxon>
        <taxon>Epsilonproteobacteria</taxon>
        <taxon>Campylobacterales</taxon>
        <taxon>Campylobacteraceae</taxon>
        <taxon>Campylobacter</taxon>
    </lineage>
</organism>
<dbReference type="EMBL" id="CP037746">
    <property type="protein sequence ID" value="QBL13814.1"/>
    <property type="molecule type" value="Genomic_DNA"/>
</dbReference>
<gene>
    <name evidence="3" type="ORF">A9460_05560</name>
    <name evidence="4" type="ORF">FVD15_04845</name>
</gene>
<evidence type="ECO:0000313" key="4">
    <source>
        <dbReference type="EMBL" id="TXK68846.1"/>
    </source>
</evidence>
<proteinExistence type="predicted"/>
<dbReference type="RefSeq" id="WP_039665280.1">
    <property type="nucleotide sequence ID" value="NZ_CP037746.1"/>
</dbReference>
<dbReference type="PROSITE" id="PS51257">
    <property type="entry name" value="PROKAR_LIPOPROTEIN"/>
    <property type="match status" value="1"/>
</dbReference>
<dbReference type="Pfam" id="PF03724">
    <property type="entry name" value="META"/>
    <property type="match status" value="1"/>
</dbReference>
<name>A0AAE5YH46_9BACT</name>
<protein>
    <submittedName>
        <fullName evidence="3">META domain-containing protein</fullName>
    </submittedName>
</protein>
<dbReference type="Proteomes" id="UP000321325">
    <property type="component" value="Unassembled WGS sequence"/>
</dbReference>